<gene>
    <name evidence="3" type="ORF">JYZ213_LOCUS14573</name>
</gene>
<proteinExistence type="predicted"/>
<organism evidence="3 4">
    <name type="scientific">Adineta steineri</name>
    <dbReference type="NCBI Taxonomy" id="433720"/>
    <lineage>
        <taxon>Eukaryota</taxon>
        <taxon>Metazoa</taxon>
        <taxon>Spiralia</taxon>
        <taxon>Gnathifera</taxon>
        <taxon>Rotifera</taxon>
        <taxon>Eurotatoria</taxon>
        <taxon>Bdelloidea</taxon>
        <taxon>Adinetida</taxon>
        <taxon>Adinetidae</taxon>
        <taxon>Adineta</taxon>
    </lineage>
</organism>
<sequence length="137" mass="15961">MPIRKMEKMPVKRGLANKFGKSFFSFKSTMSKALQSSHTSSSNENESQTIDSPSSTSQSESKTFDYQLSNNSSLKQLQNDVDILKELLEQKELTIIELRKNSYEERLQFDHEKLELNQKIEQLQNQNIQLQKQLNMQ</sequence>
<reference evidence="3" key="1">
    <citation type="submission" date="2021-02" db="EMBL/GenBank/DDBJ databases">
        <authorList>
            <person name="Nowell W R."/>
        </authorList>
    </citation>
    <scope>NUCLEOTIDE SEQUENCE</scope>
</reference>
<feature type="coiled-coil region" evidence="1">
    <location>
        <begin position="74"/>
        <end position="136"/>
    </location>
</feature>
<dbReference type="Proteomes" id="UP000663845">
    <property type="component" value="Unassembled WGS sequence"/>
</dbReference>
<evidence type="ECO:0000256" key="1">
    <source>
        <dbReference type="SAM" id="Coils"/>
    </source>
</evidence>
<accession>A0A814EV59</accession>
<evidence type="ECO:0000256" key="2">
    <source>
        <dbReference type="SAM" id="MobiDB-lite"/>
    </source>
</evidence>
<feature type="region of interest" description="Disordered" evidence="2">
    <location>
        <begin position="34"/>
        <end position="64"/>
    </location>
</feature>
<feature type="compositionally biased region" description="Low complexity" evidence="2">
    <location>
        <begin position="34"/>
        <end position="61"/>
    </location>
</feature>
<dbReference type="EMBL" id="CAJNOG010000122">
    <property type="protein sequence ID" value="CAF0974417.1"/>
    <property type="molecule type" value="Genomic_DNA"/>
</dbReference>
<protein>
    <submittedName>
        <fullName evidence="3">Uncharacterized protein</fullName>
    </submittedName>
</protein>
<name>A0A814EV59_9BILA</name>
<evidence type="ECO:0000313" key="3">
    <source>
        <dbReference type="EMBL" id="CAF0974417.1"/>
    </source>
</evidence>
<comment type="caution">
    <text evidence="3">The sequence shown here is derived from an EMBL/GenBank/DDBJ whole genome shotgun (WGS) entry which is preliminary data.</text>
</comment>
<keyword evidence="1" id="KW-0175">Coiled coil</keyword>
<evidence type="ECO:0000313" key="4">
    <source>
        <dbReference type="Proteomes" id="UP000663845"/>
    </source>
</evidence>
<dbReference type="AlphaFoldDB" id="A0A814EV59"/>